<feature type="transmembrane region" description="Helical" evidence="1">
    <location>
        <begin position="550"/>
        <end position="568"/>
    </location>
</feature>
<keyword evidence="1" id="KW-0812">Transmembrane</keyword>
<feature type="transmembrane region" description="Helical" evidence="1">
    <location>
        <begin position="749"/>
        <end position="767"/>
    </location>
</feature>
<feature type="transmembrane region" description="Helical" evidence="1">
    <location>
        <begin position="523"/>
        <end position="543"/>
    </location>
</feature>
<evidence type="ECO:0000313" key="3">
    <source>
        <dbReference type="Proteomes" id="UP000294513"/>
    </source>
</evidence>
<dbReference type="EMBL" id="SMKU01000173">
    <property type="protein sequence ID" value="TDD79487.1"/>
    <property type="molecule type" value="Genomic_DNA"/>
</dbReference>
<protein>
    <recommendedName>
        <fullName evidence="4">DUF2157 domain-containing protein</fullName>
    </recommendedName>
</protein>
<feature type="transmembrane region" description="Helical" evidence="1">
    <location>
        <begin position="99"/>
        <end position="118"/>
    </location>
</feature>
<dbReference type="NCBIfam" id="NF047321">
    <property type="entry name" value="SCO7613_CTERM"/>
    <property type="match status" value="1"/>
</dbReference>
<evidence type="ECO:0000313" key="2">
    <source>
        <dbReference type="EMBL" id="TDD79487.1"/>
    </source>
</evidence>
<dbReference type="AlphaFoldDB" id="A0A4V2YUY5"/>
<feature type="transmembrane region" description="Helical" evidence="1">
    <location>
        <begin position="671"/>
        <end position="690"/>
    </location>
</feature>
<keyword evidence="1" id="KW-1133">Transmembrane helix</keyword>
<comment type="caution">
    <text evidence="2">The sequence shown here is derived from an EMBL/GenBank/DDBJ whole genome shotgun (WGS) entry which is preliminary data.</text>
</comment>
<proteinExistence type="predicted"/>
<feature type="transmembrane region" description="Helical" evidence="1">
    <location>
        <begin position="405"/>
        <end position="423"/>
    </location>
</feature>
<reference evidence="2 3" key="1">
    <citation type="submission" date="2019-03" db="EMBL/GenBank/DDBJ databases">
        <title>Draft genome sequences of novel Actinobacteria.</title>
        <authorList>
            <person name="Sahin N."/>
            <person name="Ay H."/>
            <person name="Saygin H."/>
        </authorList>
    </citation>
    <scope>NUCLEOTIDE SEQUENCE [LARGE SCALE GENOMIC DNA]</scope>
    <source>
        <strain evidence="2 3">H3C3</strain>
    </source>
</reference>
<feature type="transmembrane region" description="Helical" evidence="1">
    <location>
        <begin position="333"/>
        <end position="352"/>
    </location>
</feature>
<keyword evidence="1" id="KW-0472">Membrane</keyword>
<feature type="transmembrane region" description="Helical" evidence="1">
    <location>
        <begin position="497"/>
        <end position="517"/>
    </location>
</feature>
<feature type="non-terminal residue" evidence="2">
    <location>
        <position position="778"/>
    </location>
</feature>
<evidence type="ECO:0008006" key="4">
    <source>
        <dbReference type="Google" id="ProtNLM"/>
    </source>
</evidence>
<feature type="transmembrane region" description="Helical" evidence="1">
    <location>
        <begin position="594"/>
        <end position="611"/>
    </location>
</feature>
<feature type="transmembrane region" description="Helical" evidence="1">
    <location>
        <begin position="640"/>
        <end position="659"/>
    </location>
</feature>
<dbReference type="InterPro" id="IPR058062">
    <property type="entry name" value="SCO7613_C"/>
</dbReference>
<dbReference type="Proteomes" id="UP000294513">
    <property type="component" value="Unassembled WGS sequence"/>
</dbReference>
<feature type="transmembrane region" description="Helical" evidence="1">
    <location>
        <begin position="618"/>
        <end position="634"/>
    </location>
</feature>
<evidence type="ECO:0000256" key="1">
    <source>
        <dbReference type="SAM" id="Phobius"/>
    </source>
</evidence>
<feature type="transmembrane region" description="Helical" evidence="1">
    <location>
        <begin position="310"/>
        <end position="327"/>
    </location>
</feature>
<gene>
    <name evidence="2" type="ORF">E1298_27675</name>
</gene>
<feature type="transmembrane region" description="Helical" evidence="1">
    <location>
        <begin position="359"/>
        <end position="385"/>
    </location>
</feature>
<sequence>MRITCPGCRTPLPAPRPASCPVCELSLTGPAAAELWVLDGELLRLGRRRRHLVAALYAAPPAAGWSRRAEAGQARPTSPAGAPGAVPAGDASRFVVRNTLLGVGGALLGIAAIVFTALSWSTLGAVPRELILLALTAVALGAAWGLARRGLAATAETLGFIGLLLIGLQCYAAHANDLFGSGGVDGLWYAAGSSLAVTALWAAYGWAASLRLPAPTAVVLGRLPLPLAVLAADAGPMWMALALIVLSLADLFVRRVEWIATVTGLVAGGAGLLLALALTGDSVPVDLDGAGVLLVAASVALAWAARVHRVIAVAAGLAASVAVGAVLPLPLEWAAAGFALCAVAVAAAARLLPRALLRAAVAGAGVTFAASTVWILPGTVVALLTPAHYLDMRWAGVGEPDLADWVLPAAPLVLALLTAVLVAERMRAAAPPAALLAVLTAVVAADLPYATALALVVITAAGLAAWAVLDPAARVAAGITAVAAGLWAAADSLATQPATLAVLGALTVIAAVTALASAVLRDAAAAVAALALGGFAAALGLSAGLPAHQAAFAVLAASACALAAAWAVRGEAAEIASWTTAAAGIGMTAGHGPHFSLALAVTGVLASALSLRADRRPAAGWAASVLLAAAWWVRLGASEITVPEVYTLPVSAALLAFGVVRHVRGATSSSWVLYGPALASTLVPSLVAAWGDATGPRPLVLAVAALAVTLAGARTRLQAPLLLGGAVLVLDAARRLAPFAADALAGLPGWIPIAVLGLAVLLTGATYEQRLRDLRRLR</sequence>
<accession>A0A4V2YUY5</accession>
<feature type="transmembrane region" description="Helical" evidence="1">
    <location>
        <begin position="153"/>
        <end position="174"/>
    </location>
</feature>
<feature type="transmembrane region" description="Helical" evidence="1">
    <location>
        <begin position="258"/>
        <end position="279"/>
    </location>
</feature>
<feature type="transmembrane region" description="Helical" evidence="1">
    <location>
        <begin position="285"/>
        <end position="303"/>
    </location>
</feature>
<dbReference type="OrthoDB" id="3416299at2"/>
<feature type="transmembrane region" description="Helical" evidence="1">
    <location>
        <begin position="472"/>
        <end position="490"/>
    </location>
</feature>
<dbReference type="RefSeq" id="WP_131898318.1">
    <property type="nucleotide sequence ID" value="NZ_SMKU01000173.1"/>
</dbReference>
<feature type="transmembrane region" description="Helical" evidence="1">
    <location>
        <begin position="435"/>
        <end position="466"/>
    </location>
</feature>
<feature type="transmembrane region" description="Helical" evidence="1">
    <location>
        <begin position="227"/>
        <end position="246"/>
    </location>
</feature>
<keyword evidence="3" id="KW-1185">Reference proteome</keyword>
<organism evidence="2 3">
    <name type="scientific">Actinomadura rubrisoli</name>
    <dbReference type="NCBI Taxonomy" id="2530368"/>
    <lineage>
        <taxon>Bacteria</taxon>
        <taxon>Bacillati</taxon>
        <taxon>Actinomycetota</taxon>
        <taxon>Actinomycetes</taxon>
        <taxon>Streptosporangiales</taxon>
        <taxon>Thermomonosporaceae</taxon>
        <taxon>Actinomadura</taxon>
    </lineage>
</organism>
<feature type="transmembrane region" description="Helical" evidence="1">
    <location>
        <begin position="186"/>
        <end position="207"/>
    </location>
</feature>
<feature type="transmembrane region" description="Helical" evidence="1">
    <location>
        <begin position="130"/>
        <end position="147"/>
    </location>
</feature>
<name>A0A4V2YUY5_9ACTN</name>